<name>A0A285TZU2_9PROT</name>
<dbReference type="AlphaFoldDB" id="A0A285TZU2"/>
<dbReference type="InterPro" id="IPR010877">
    <property type="entry name" value="Phage_Mu_Gp46"/>
</dbReference>
<organism evidence="1 2">
    <name type="scientific">Thalassospira xiamenensis</name>
    <dbReference type="NCBI Taxonomy" id="220697"/>
    <lineage>
        <taxon>Bacteria</taxon>
        <taxon>Pseudomonadati</taxon>
        <taxon>Pseudomonadota</taxon>
        <taxon>Alphaproteobacteria</taxon>
        <taxon>Rhodospirillales</taxon>
        <taxon>Thalassospiraceae</taxon>
        <taxon>Thalassospira</taxon>
    </lineage>
</organism>
<gene>
    <name evidence="1" type="ORF">SAMN05428964_106150</name>
</gene>
<dbReference type="Pfam" id="PF07409">
    <property type="entry name" value="GP46"/>
    <property type="match status" value="1"/>
</dbReference>
<reference evidence="1 2" key="1">
    <citation type="submission" date="2017-08" db="EMBL/GenBank/DDBJ databases">
        <authorList>
            <person name="de Groot N.N."/>
        </authorList>
    </citation>
    <scope>NUCLEOTIDE SEQUENCE [LARGE SCALE GENOMIC DNA]</scope>
    <source>
        <strain evidence="1 2">USBA 78</strain>
    </source>
</reference>
<accession>A0A285TZU2</accession>
<dbReference type="Proteomes" id="UP000219068">
    <property type="component" value="Unassembled WGS sequence"/>
</dbReference>
<dbReference type="RefSeq" id="WP_097053080.1">
    <property type="nucleotide sequence ID" value="NZ_OBMM01000006.1"/>
</dbReference>
<evidence type="ECO:0000313" key="1">
    <source>
        <dbReference type="EMBL" id="SOC28218.1"/>
    </source>
</evidence>
<proteinExistence type="predicted"/>
<protein>
    <submittedName>
        <fullName evidence="1">Mu-like prophage protein gp46</fullName>
    </submittedName>
</protein>
<evidence type="ECO:0000313" key="2">
    <source>
        <dbReference type="Proteomes" id="UP000219068"/>
    </source>
</evidence>
<dbReference type="EMBL" id="OBMM01000006">
    <property type="protein sequence ID" value="SOC28218.1"/>
    <property type="molecule type" value="Genomic_DNA"/>
</dbReference>
<sequence length="159" mass="17627">MDIAFSNPGKTGFDFATDGSDLIVSDGLVTMFIHALFRDGRAPQDSIPAGTDPRGHWASALSAKAPDGSLLWRLSREKITPDMPHRVRETLEDACAFMIDETEGPAADVIGVEAIARKAEHRGRIEAQLNVYLSRRAIPRRFALVYDTANHRYEFEEIA</sequence>